<dbReference type="Pfam" id="PF03370">
    <property type="entry name" value="CBM_21"/>
    <property type="match status" value="1"/>
</dbReference>
<keyword evidence="4" id="KW-1185">Reference proteome</keyword>
<dbReference type="CDD" id="cd22255">
    <property type="entry name" value="PBD_PPP1R3A"/>
    <property type="match status" value="1"/>
</dbReference>
<feature type="region of interest" description="Disordered" evidence="1">
    <location>
        <begin position="520"/>
        <end position="550"/>
    </location>
</feature>
<organism evidence="4 5">
    <name type="scientific">Python bivittatus</name>
    <name type="common">Burmese python</name>
    <name type="synonym">Python molurus bivittatus</name>
    <dbReference type="NCBI Taxonomy" id="176946"/>
    <lineage>
        <taxon>Eukaryota</taxon>
        <taxon>Metazoa</taxon>
        <taxon>Chordata</taxon>
        <taxon>Craniata</taxon>
        <taxon>Vertebrata</taxon>
        <taxon>Euteleostomi</taxon>
        <taxon>Lepidosauria</taxon>
        <taxon>Squamata</taxon>
        <taxon>Bifurcata</taxon>
        <taxon>Unidentata</taxon>
        <taxon>Episquamata</taxon>
        <taxon>Toxicofera</taxon>
        <taxon>Serpentes</taxon>
        <taxon>Henophidia</taxon>
        <taxon>Pythonidae</taxon>
        <taxon>Python</taxon>
    </lineage>
</organism>
<feature type="transmembrane region" description="Helical" evidence="2">
    <location>
        <begin position="1190"/>
        <end position="1223"/>
    </location>
</feature>
<feature type="compositionally biased region" description="Basic and acidic residues" evidence="1">
    <location>
        <begin position="683"/>
        <end position="693"/>
    </location>
</feature>
<feature type="region of interest" description="Disordered" evidence="1">
    <location>
        <begin position="26"/>
        <end position="56"/>
    </location>
</feature>
<feature type="compositionally biased region" description="Basic and acidic residues" evidence="1">
    <location>
        <begin position="731"/>
        <end position="746"/>
    </location>
</feature>
<dbReference type="PANTHER" id="PTHR12307:SF2">
    <property type="entry name" value="PROTEIN PHOSPHATASE 1 REGULATORY SUBUNIT 3A"/>
    <property type="match status" value="1"/>
</dbReference>
<dbReference type="RefSeq" id="XP_007434156.1">
    <property type="nucleotide sequence ID" value="XM_007434094.2"/>
</dbReference>
<evidence type="ECO:0000313" key="4">
    <source>
        <dbReference type="Proteomes" id="UP000695026"/>
    </source>
</evidence>
<proteinExistence type="predicted"/>
<feature type="domain" description="CBM21" evidence="3">
    <location>
        <begin position="124"/>
        <end position="232"/>
    </location>
</feature>
<evidence type="ECO:0000256" key="2">
    <source>
        <dbReference type="SAM" id="Phobius"/>
    </source>
</evidence>
<dbReference type="OMA" id="DCWELPS"/>
<dbReference type="Proteomes" id="UP000695026">
    <property type="component" value="Unplaced"/>
</dbReference>
<dbReference type="GO" id="GO:0008157">
    <property type="term" value="F:protein phosphatase 1 binding"/>
    <property type="evidence" value="ECO:0007669"/>
    <property type="project" value="TreeGrafter"/>
</dbReference>
<name>A0A9F2WDH0_PYTBI</name>
<keyword evidence="2" id="KW-0812">Transmembrane</keyword>
<dbReference type="CTD" id="5506"/>
<feature type="compositionally biased region" description="Polar residues" evidence="1">
    <location>
        <begin position="333"/>
        <end position="350"/>
    </location>
</feature>
<dbReference type="InterPro" id="IPR005036">
    <property type="entry name" value="CBM21_dom"/>
</dbReference>
<evidence type="ECO:0000259" key="3">
    <source>
        <dbReference type="PROSITE" id="PS51159"/>
    </source>
</evidence>
<dbReference type="AlphaFoldDB" id="A0A9F2WDH0"/>
<reference evidence="5" key="1">
    <citation type="submission" date="2025-08" db="UniProtKB">
        <authorList>
            <consortium name="RefSeq"/>
        </authorList>
    </citation>
    <scope>IDENTIFICATION</scope>
    <source>
        <tissue evidence="5">Liver</tissue>
    </source>
</reference>
<dbReference type="PROSITE" id="PS51159">
    <property type="entry name" value="CBM21"/>
    <property type="match status" value="1"/>
</dbReference>
<sequence>MESFEEPGPIGKENLLEVPTLSDCFSEEEDVKATHQHRFSPGPRRRNSESSEEIEAEVPSTIARKVSFADAFGFDLVSVKEFDSWEVPTTVPNDDLEDEVLPVEEFYLTPLFLIPTTQEELLQNVRAHKVCLEFVEFLPGITCMKGIIRVLNVSFEKLVYVRMSLDNWLTYYDILADYVPNSSDGETDQFLFKISLVPPYQKEGAKVEFCIRYETSVGIFWSNNNHKNYILICHEKETASSLEDNNLQEEVTNKHIKGCLKTTLNSKEETLATADEDIWHNPRISASDIPQILYSHVDDNEIKHRKENEEEKNVDRNEDDNENEKELELLLSQHFTRSRGSSTNERSSYATEPVRFPNEPQELGDKLDSGLLRQPLPISSSSEHALQDKELQNNQTYSIGNDRQLLFPEKCTEVDSVNKSAQSSEGFNPNETYFSPENWSETKENQIAHISDIVSSNCGMHLANVPNDESNNAPRSKTTERLFIGEDDYNFKKVRETISSEDDEAGKLKENALKRKDNNAKTVQEQPMQEIASQTPESNSENVIRREPKREEVVSKSQVCVNRGLNSDTVVDADVTENYFVSPHSEDIVEEEYKSEYNVDKEKEIMLKILEKSPEKRICSNRKHVICDNYESHRIDKSPQREKVMTSSILEEQIPKSIGLPYLSDSGDSDENKSESKSSIIDESSHDSKRTKVKIPENIHNTSRLWESQPHVVPPTDDSILMQSTPVNTKEMSDTRSNLEKRKYSQSDDPANRNILETESCQSEHDRVILKDQSTWDRSVIQRWSGSNSQLAERQSEANKTVQMKELTGGEAMGGISNNTRCLKVSPTDELFTCQDALRYEETSVSRQDSTGEAEAVTAAYIIKMTSESIPEKMSAGEKAVIVKLPQETALSDRPTEKEETVFDIHEGRNDGSHYPLCQCNREGVLYDTKFGKESASNINNMHTHGMAHMEMISTHATNEILAKAEHNSVNNSPSTEILWPFLAEGNTVSEQGVHSEVPLKHSEHSSQGLHNEEAEEGSIWRSFPDIAPKNEPKISSFDKNMVGSCYESSIVISPKGFIDAHTAEIEKVLPHHTDASTEIAARSECNFNPAGEITHVIPNITKPQEFPTSEDREGDIGQFSHQTEFSPEKQIGPTILIRELTDEREETSLDLEGLITEEKMNVVGHDGQQNKACNLPAECLVLKHIAYKILYFLLFIVFCVTLYHYDLIVCFVLYLFSLYWLYCEGRRNKKSVKKE</sequence>
<evidence type="ECO:0000256" key="1">
    <source>
        <dbReference type="SAM" id="MobiDB-lite"/>
    </source>
</evidence>
<dbReference type="PANTHER" id="PTHR12307">
    <property type="entry name" value="PROTEIN PHOSPHATASE 1 REGULATORY SUBUNIT"/>
    <property type="match status" value="1"/>
</dbReference>
<feature type="compositionally biased region" description="Basic and acidic residues" evidence="1">
    <location>
        <begin position="300"/>
        <end position="316"/>
    </location>
</feature>
<feature type="region of interest" description="Disordered" evidence="1">
    <location>
        <begin position="300"/>
        <end position="376"/>
    </location>
</feature>
<dbReference type="GO" id="GO:0005979">
    <property type="term" value="P:regulation of glycogen biosynthetic process"/>
    <property type="evidence" value="ECO:0007669"/>
    <property type="project" value="TreeGrafter"/>
</dbReference>
<feature type="region of interest" description="Disordered" evidence="1">
    <location>
        <begin position="659"/>
        <end position="693"/>
    </location>
</feature>
<feature type="compositionally biased region" description="Polar residues" evidence="1">
    <location>
        <begin position="520"/>
        <end position="542"/>
    </location>
</feature>
<protein>
    <submittedName>
        <fullName evidence="5">Protein phosphatase 1 regulatory subunit 3A</fullName>
    </submittedName>
</protein>
<dbReference type="Gene3D" id="2.60.40.2440">
    <property type="entry name" value="Carbohydrate binding type-21 domain"/>
    <property type="match status" value="1"/>
</dbReference>
<keyword evidence="2" id="KW-1133">Transmembrane helix</keyword>
<gene>
    <name evidence="5" type="primary">PPP1R3A</name>
</gene>
<evidence type="ECO:0000313" key="5">
    <source>
        <dbReference type="RefSeq" id="XP_007434156.1"/>
    </source>
</evidence>
<dbReference type="GO" id="GO:0000164">
    <property type="term" value="C:protein phosphatase type 1 complex"/>
    <property type="evidence" value="ECO:0007669"/>
    <property type="project" value="TreeGrafter"/>
</dbReference>
<dbReference type="GO" id="GO:2001069">
    <property type="term" value="F:glycogen binding"/>
    <property type="evidence" value="ECO:0007669"/>
    <property type="project" value="TreeGrafter"/>
</dbReference>
<dbReference type="GeneID" id="103064295"/>
<dbReference type="InterPro" id="IPR038175">
    <property type="entry name" value="CBM21_dom_sf"/>
</dbReference>
<dbReference type="KEGG" id="pbi:103064295"/>
<keyword evidence="2" id="KW-0472">Membrane</keyword>
<dbReference type="InterPro" id="IPR050782">
    <property type="entry name" value="PP1_regulatory_subunit_3"/>
</dbReference>
<accession>A0A9F2WDH0</accession>
<dbReference type="OrthoDB" id="1881at2759"/>
<feature type="region of interest" description="Disordered" evidence="1">
    <location>
        <begin position="727"/>
        <end position="751"/>
    </location>
</feature>